<dbReference type="GeneID" id="301977389"/>
<accession>A0A1M6YP18</accession>
<sequence length="355" mass="39292">MSFSSIALPSLDGIPPRYVIQTGDAFARPFALSLLDNGVISEADVSRRPSSEIALCAKALTRRWREITGDLTRFDWHLHIEQDQFRLHGGDYCPSSRDANPDLVWARLGTRHGPFSCAQVCVGPAVEHLEGLRAGFGQTVLAALYDALDLLPLVCTTRTAISIAEFTYWQGICDESAAIKNALMYYGVASKKELLSETDFVTHSQIYGRMPKWVRHPNRALSRAQLSRAARPDAFAQAVLNAMDELWQVLRWCGPFADLSSPDAGGELVDFTLILRWTEDDSIGRVIDDFGHECAQGDCIEAAAITGLRLSDNSISTWLQQMRATAMLAGAAERVLDLLGSREFEQQRTLVRVFA</sequence>
<dbReference type="InterPro" id="IPR022283">
    <property type="entry name" value="PRTRC_protein-F"/>
</dbReference>
<protein>
    <submittedName>
        <fullName evidence="1">PRTRC system protein F</fullName>
    </submittedName>
</protein>
<dbReference type="Proteomes" id="UP000184395">
    <property type="component" value="Unassembled WGS sequence"/>
</dbReference>
<dbReference type="RefSeq" id="WP_073432736.1">
    <property type="nucleotide sequence ID" value="NZ_CADFGY010000009.1"/>
</dbReference>
<gene>
    <name evidence="1" type="ORF">SAMN05192548_107419</name>
</gene>
<dbReference type="OrthoDB" id="8776654at2"/>
<organism evidence="1 2">
    <name type="scientific">Paraburkholderia terricola</name>
    <dbReference type="NCBI Taxonomy" id="169427"/>
    <lineage>
        <taxon>Bacteria</taxon>
        <taxon>Pseudomonadati</taxon>
        <taxon>Pseudomonadota</taxon>
        <taxon>Betaproteobacteria</taxon>
        <taxon>Burkholderiales</taxon>
        <taxon>Burkholderiaceae</taxon>
        <taxon>Paraburkholderia</taxon>
    </lineage>
</organism>
<dbReference type="NCBIfam" id="TIGR03742">
    <property type="entry name" value="PRTRC_F"/>
    <property type="match status" value="1"/>
</dbReference>
<evidence type="ECO:0000313" key="2">
    <source>
        <dbReference type="Proteomes" id="UP000184395"/>
    </source>
</evidence>
<proteinExistence type="predicted"/>
<reference evidence="1 2" key="1">
    <citation type="submission" date="2016-11" db="EMBL/GenBank/DDBJ databases">
        <authorList>
            <person name="Jaros S."/>
            <person name="Januszkiewicz K."/>
            <person name="Wedrychowicz H."/>
        </authorList>
    </citation>
    <scope>NUCLEOTIDE SEQUENCE [LARGE SCALE GENOMIC DNA]</scope>
    <source>
        <strain evidence="1 2">LMG 20594</strain>
    </source>
</reference>
<dbReference type="AlphaFoldDB" id="A0A1M6YP18"/>
<name>A0A1M6YP18_9BURK</name>
<dbReference type="KEGG" id="pts:CUJ90_04295"/>
<dbReference type="STRING" id="169427.SAMN05192548_107419"/>
<evidence type="ECO:0000313" key="1">
    <source>
        <dbReference type="EMBL" id="SHL19890.1"/>
    </source>
</evidence>
<dbReference type="EMBL" id="FRAB01000074">
    <property type="protein sequence ID" value="SHL19890.1"/>
    <property type="molecule type" value="Genomic_DNA"/>
</dbReference>